<comment type="caution">
    <text evidence="6">The sequence shown here is derived from an EMBL/GenBank/DDBJ whole genome shotgun (WGS) entry which is preliminary data.</text>
</comment>
<dbReference type="RefSeq" id="WP_129217062.1">
    <property type="nucleotide sequence ID" value="NZ_QYBC01000001.1"/>
</dbReference>
<evidence type="ECO:0000313" key="7">
    <source>
        <dbReference type="Proteomes" id="UP000289411"/>
    </source>
</evidence>
<dbReference type="PANTHER" id="PTHR44591">
    <property type="entry name" value="STRESS RESPONSE REGULATOR PROTEIN 1"/>
    <property type="match status" value="1"/>
</dbReference>
<dbReference type="InterPro" id="IPR011006">
    <property type="entry name" value="CheY-like_superfamily"/>
</dbReference>
<evidence type="ECO:0000256" key="4">
    <source>
        <dbReference type="PROSITE-ProRule" id="PRU00169"/>
    </source>
</evidence>
<dbReference type="PROSITE" id="PS50110">
    <property type="entry name" value="RESPONSE_REGULATORY"/>
    <property type="match status" value="1"/>
</dbReference>
<keyword evidence="2" id="KW-0805">Transcription regulation</keyword>
<sequence>MAAQILIADDDEIARDVMAHVLSDRGHAVTVAVDGVAALAWLRRGRFAVAVLDDHLPLIDGATAAQRICRDGGPAAGTRFIGVTADPAGLEMRDADGIVFDAIVQKPLNRAAFVETVETCLAALRRAAAERDILAAWGRCGFERRPRARFAGEPGRDWTLRLGRAFDLSRPGNPDVVLVTEEVRAAELAELRTDGNLFTLPMVDVAGRWGRLADAGFDIEDPAGWDEVATVARGFSARRAQLATRFLSATTLPDKLLAYVFVSGRDLVPLDLDADEWTPTYPGFFPIRRVRDTAEKLVHLGMMLRESLDEDQLFAPPRFTLTPSAVACLTGAPVVAAPARRRYR</sequence>
<evidence type="ECO:0000256" key="2">
    <source>
        <dbReference type="ARBA" id="ARBA00023015"/>
    </source>
</evidence>
<feature type="domain" description="Response regulatory" evidence="5">
    <location>
        <begin position="4"/>
        <end position="121"/>
    </location>
</feature>
<name>A0A4Q2RHX6_9HYPH</name>
<protein>
    <submittedName>
        <fullName evidence="6">Response regulator</fullName>
    </submittedName>
</protein>
<dbReference type="Proteomes" id="UP000289411">
    <property type="component" value="Unassembled WGS sequence"/>
</dbReference>
<dbReference type="Gene3D" id="3.40.50.2300">
    <property type="match status" value="1"/>
</dbReference>
<feature type="modified residue" description="4-aspartylphosphate" evidence="4">
    <location>
        <position position="53"/>
    </location>
</feature>
<keyword evidence="7" id="KW-1185">Reference proteome</keyword>
<dbReference type="AlphaFoldDB" id="A0A4Q2RHX6"/>
<reference evidence="6 7" key="2">
    <citation type="submission" date="2019-02" db="EMBL/GenBank/DDBJ databases">
        <title>'Lichenibacterium ramalinii' gen. nov. sp. nov., 'Lichenibacterium minor' gen. nov. sp. nov.</title>
        <authorList>
            <person name="Pankratov T."/>
        </authorList>
    </citation>
    <scope>NUCLEOTIDE SEQUENCE [LARGE SCALE GENOMIC DNA]</scope>
    <source>
        <strain evidence="6 7">RmlP001</strain>
    </source>
</reference>
<keyword evidence="1 4" id="KW-0597">Phosphoprotein</keyword>
<dbReference type="CDD" id="cd17546">
    <property type="entry name" value="REC_hyHK_CKI1_RcsC-like"/>
    <property type="match status" value="1"/>
</dbReference>
<dbReference type="GO" id="GO:0000160">
    <property type="term" value="P:phosphorelay signal transduction system"/>
    <property type="evidence" value="ECO:0007669"/>
    <property type="project" value="InterPro"/>
</dbReference>
<evidence type="ECO:0000259" key="5">
    <source>
        <dbReference type="PROSITE" id="PS50110"/>
    </source>
</evidence>
<dbReference type="SMART" id="SM00448">
    <property type="entry name" value="REC"/>
    <property type="match status" value="1"/>
</dbReference>
<dbReference type="SUPFAM" id="SSF52172">
    <property type="entry name" value="CheY-like"/>
    <property type="match status" value="1"/>
</dbReference>
<dbReference type="InterPro" id="IPR001789">
    <property type="entry name" value="Sig_transdc_resp-reg_receiver"/>
</dbReference>
<evidence type="ECO:0000256" key="1">
    <source>
        <dbReference type="ARBA" id="ARBA00022553"/>
    </source>
</evidence>
<dbReference type="InterPro" id="IPR050595">
    <property type="entry name" value="Bact_response_regulator"/>
</dbReference>
<evidence type="ECO:0000313" key="6">
    <source>
        <dbReference type="EMBL" id="RYB07596.1"/>
    </source>
</evidence>
<gene>
    <name evidence="6" type="ORF">D3272_00210</name>
</gene>
<dbReference type="PANTHER" id="PTHR44591:SF3">
    <property type="entry name" value="RESPONSE REGULATORY DOMAIN-CONTAINING PROTEIN"/>
    <property type="match status" value="1"/>
</dbReference>
<dbReference type="OrthoDB" id="8432393at2"/>
<dbReference type="Pfam" id="PF00072">
    <property type="entry name" value="Response_reg"/>
    <property type="match status" value="1"/>
</dbReference>
<organism evidence="6 7">
    <name type="scientific">Lichenibacterium ramalinae</name>
    <dbReference type="NCBI Taxonomy" id="2316527"/>
    <lineage>
        <taxon>Bacteria</taxon>
        <taxon>Pseudomonadati</taxon>
        <taxon>Pseudomonadota</taxon>
        <taxon>Alphaproteobacteria</taxon>
        <taxon>Hyphomicrobiales</taxon>
        <taxon>Lichenihabitantaceae</taxon>
        <taxon>Lichenibacterium</taxon>
    </lineage>
</organism>
<reference evidence="6 7" key="1">
    <citation type="submission" date="2018-09" db="EMBL/GenBank/DDBJ databases">
        <authorList>
            <person name="Grouzdev D.S."/>
            <person name="Krutkina M.S."/>
        </authorList>
    </citation>
    <scope>NUCLEOTIDE SEQUENCE [LARGE SCALE GENOMIC DNA]</scope>
    <source>
        <strain evidence="6 7">RmlP001</strain>
    </source>
</reference>
<evidence type="ECO:0000256" key="3">
    <source>
        <dbReference type="ARBA" id="ARBA00023163"/>
    </source>
</evidence>
<proteinExistence type="predicted"/>
<accession>A0A4Q2RHX6</accession>
<keyword evidence="3" id="KW-0804">Transcription</keyword>
<dbReference type="EMBL" id="QYBC01000001">
    <property type="protein sequence ID" value="RYB07596.1"/>
    <property type="molecule type" value="Genomic_DNA"/>
</dbReference>